<evidence type="ECO:0000313" key="7">
    <source>
        <dbReference type="Proteomes" id="UP000585970"/>
    </source>
</evidence>
<gene>
    <name evidence="5" type="primary">rpmC</name>
    <name evidence="6" type="ORF">GGR08_000940</name>
</gene>
<dbReference type="Gene3D" id="6.10.140.1970">
    <property type="match status" value="1"/>
</dbReference>
<dbReference type="InterPro" id="IPR050063">
    <property type="entry name" value="Ribosomal_protein_uL29"/>
</dbReference>
<dbReference type="HAMAP" id="MF_00374">
    <property type="entry name" value="Ribosomal_uL29"/>
    <property type="match status" value="1"/>
</dbReference>
<evidence type="ECO:0000256" key="4">
    <source>
        <dbReference type="ARBA" id="ARBA00035204"/>
    </source>
</evidence>
<reference evidence="6 7" key="1">
    <citation type="submission" date="2020-08" db="EMBL/GenBank/DDBJ databases">
        <title>Genomic Encyclopedia of Type Strains, Phase IV (KMG-IV): sequencing the most valuable type-strain genomes for metagenomic binning, comparative biology and taxonomic classification.</title>
        <authorList>
            <person name="Goeker M."/>
        </authorList>
    </citation>
    <scope>NUCLEOTIDE SEQUENCE [LARGE SCALE GENOMIC DNA]</scope>
    <source>
        <strain evidence="6 7">DSM 100694</strain>
    </source>
</reference>
<dbReference type="InterPro" id="IPR001854">
    <property type="entry name" value="Ribosomal_uL29"/>
</dbReference>
<keyword evidence="3 5" id="KW-0687">Ribonucleoprotein</keyword>
<dbReference type="EMBL" id="JACIFE010000008">
    <property type="protein sequence ID" value="MBB4076634.1"/>
    <property type="molecule type" value="Genomic_DNA"/>
</dbReference>
<dbReference type="PANTHER" id="PTHR10916">
    <property type="entry name" value="60S RIBOSOMAL PROTEIN L35/50S RIBOSOMAL PROTEIN L29"/>
    <property type="match status" value="1"/>
</dbReference>
<evidence type="ECO:0000256" key="2">
    <source>
        <dbReference type="ARBA" id="ARBA00022980"/>
    </source>
</evidence>
<dbReference type="InterPro" id="IPR018254">
    <property type="entry name" value="Ribosomal_uL29_CS"/>
</dbReference>
<dbReference type="Proteomes" id="UP000585970">
    <property type="component" value="Unassembled WGS sequence"/>
</dbReference>
<dbReference type="GO" id="GO:0022625">
    <property type="term" value="C:cytosolic large ribosomal subunit"/>
    <property type="evidence" value="ECO:0007669"/>
    <property type="project" value="TreeGrafter"/>
</dbReference>
<evidence type="ECO:0000313" key="6">
    <source>
        <dbReference type="EMBL" id="MBB4076634.1"/>
    </source>
</evidence>
<keyword evidence="2 5" id="KW-0689">Ribosomal protein</keyword>
<dbReference type="AlphaFoldDB" id="A0A840DU41"/>
<organism evidence="6 7">
    <name type="scientific">Bartonella fuyuanensis</name>
    <dbReference type="NCBI Taxonomy" id="1460968"/>
    <lineage>
        <taxon>Bacteria</taxon>
        <taxon>Pseudomonadati</taxon>
        <taxon>Pseudomonadota</taxon>
        <taxon>Alphaproteobacteria</taxon>
        <taxon>Hyphomicrobiales</taxon>
        <taxon>Bartonellaceae</taxon>
        <taxon>Bartonella</taxon>
    </lineage>
</organism>
<name>A0A840DU41_9HYPH</name>
<dbReference type="Pfam" id="PF00831">
    <property type="entry name" value="Ribosomal_L29"/>
    <property type="match status" value="1"/>
</dbReference>
<proteinExistence type="inferred from homology"/>
<dbReference type="GO" id="GO:0003735">
    <property type="term" value="F:structural constituent of ribosome"/>
    <property type="evidence" value="ECO:0007669"/>
    <property type="project" value="InterPro"/>
</dbReference>
<evidence type="ECO:0000256" key="1">
    <source>
        <dbReference type="ARBA" id="ARBA00009254"/>
    </source>
</evidence>
<accession>A0A840DU41</accession>
<sequence>MRSTELRTQTLDQMKDELASLKKEQFNLRFQKATGQLEKTARVKQVRRDIARVKTFLCQKISKNNV</sequence>
<evidence type="ECO:0000256" key="3">
    <source>
        <dbReference type="ARBA" id="ARBA00023274"/>
    </source>
</evidence>
<dbReference type="RefSeq" id="WP_183194166.1">
    <property type="nucleotide sequence ID" value="NZ_JACIFE010000008.1"/>
</dbReference>
<dbReference type="PANTHER" id="PTHR10916:SF0">
    <property type="entry name" value="LARGE RIBOSOMAL SUBUNIT PROTEIN UL29C"/>
    <property type="match status" value="1"/>
</dbReference>
<dbReference type="CDD" id="cd00427">
    <property type="entry name" value="Ribosomal_L29_HIP"/>
    <property type="match status" value="1"/>
</dbReference>
<dbReference type="SUPFAM" id="SSF46561">
    <property type="entry name" value="Ribosomal protein L29 (L29p)"/>
    <property type="match status" value="1"/>
</dbReference>
<comment type="similarity">
    <text evidence="1 5">Belongs to the universal ribosomal protein uL29 family.</text>
</comment>
<evidence type="ECO:0000256" key="5">
    <source>
        <dbReference type="HAMAP-Rule" id="MF_00374"/>
    </source>
</evidence>
<dbReference type="PROSITE" id="PS00579">
    <property type="entry name" value="RIBOSOMAL_L29"/>
    <property type="match status" value="1"/>
</dbReference>
<dbReference type="GO" id="GO:0006412">
    <property type="term" value="P:translation"/>
    <property type="evidence" value="ECO:0007669"/>
    <property type="project" value="UniProtKB-UniRule"/>
</dbReference>
<dbReference type="NCBIfam" id="TIGR00012">
    <property type="entry name" value="L29"/>
    <property type="match status" value="1"/>
</dbReference>
<keyword evidence="7" id="KW-1185">Reference proteome</keyword>
<comment type="caution">
    <text evidence="6">The sequence shown here is derived from an EMBL/GenBank/DDBJ whole genome shotgun (WGS) entry which is preliminary data.</text>
</comment>
<dbReference type="InterPro" id="IPR036049">
    <property type="entry name" value="Ribosomal_uL29_sf"/>
</dbReference>
<protein>
    <recommendedName>
        <fullName evidence="4 5">Large ribosomal subunit protein uL29</fullName>
    </recommendedName>
</protein>